<gene>
    <name evidence="1" type="ORF">FCALED_LOCUS13899</name>
</gene>
<name>A0A9N9HXU7_9GLOM</name>
<dbReference type="EMBL" id="CAJVPQ010008866">
    <property type="protein sequence ID" value="CAG8710673.1"/>
    <property type="molecule type" value="Genomic_DNA"/>
</dbReference>
<dbReference type="AlphaFoldDB" id="A0A9N9HXU7"/>
<comment type="caution">
    <text evidence="1">The sequence shown here is derived from an EMBL/GenBank/DDBJ whole genome shotgun (WGS) entry which is preliminary data.</text>
</comment>
<reference evidence="1" key="1">
    <citation type="submission" date="2021-06" db="EMBL/GenBank/DDBJ databases">
        <authorList>
            <person name="Kallberg Y."/>
            <person name="Tangrot J."/>
            <person name="Rosling A."/>
        </authorList>
    </citation>
    <scope>NUCLEOTIDE SEQUENCE</scope>
    <source>
        <strain evidence="1">UK204</strain>
    </source>
</reference>
<dbReference type="Proteomes" id="UP000789570">
    <property type="component" value="Unassembled WGS sequence"/>
</dbReference>
<feature type="non-terminal residue" evidence="1">
    <location>
        <position position="1"/>
    </location>
</feature>
<sequence>EDEIKNEKRLFDEKFRMLSRKLDINSTESRFMTINCKYNVLKRDSKKNSCEVHNRCFSSLQSINEQ</sequence>
<protein>
    <submittedName>
        <fullName evidence="1">5719_t:CDS:1</fullName>
    </submittedName>
</protein>
<accession>A0A9N9HXU7</accession>
<keyword evidence="2" id="KW-1185">Reference proteome</keyword>
<proteinExistence type="predicted"/>
<evidence type="ECO:0000313" key="2">
    <source>
        <dbReference type="Proteomes" id="UP000789570"/>
    </source>
</evidence>
<evidence type="ECO:0000313" key="1">
    <source>
        <dbReference type="EMBL" id="CAG8710673.1"/>
    </source>
</evidence>
<organism evidence="1 2">
    <name type="scientific">Funneliformis caledonium</name>
    <dbReference type="NCBI Taxonomy" id="1117310"/>
    <lineage>
        <taxon>Eukaryota</taxon>
        <taxon>Fungi</taxon>
        <taxon>Fungi incertae sedis</taxon>
        <taxon>Mucoromycota</taxon>
        <taxon>Glomeromycotina</taxon>
        <taxon>Glomeromycetes</taxon>
        <taxon>Glomerales</taxon>
        <taxon>Glomeraceae</taxon>
        <taxon>Funneliformis</taxon>
    </lineage>
</organism>